<gene>
    <name evidence="2" type="ORF">EOJ36_07955</name>
</gene>
<keyword evidence="3" id="KW-1185">Reference proteome</keyword>
<evidence type="ECO:0000313" key="2">
    <source>
        <dbReference type="EMBL" id="RVU24930.1"/>
    </source>
</evidence>
<dbReference type="AlphaFoldDB" id="A0A437PRS1"/>
<name>A0A437PRS1_9BACT</name>
<evidence type="ECO:0000313" key="3">
    <source>
        <dbReference type="Proteomes" id="UP000282832"/>
    </source>
</evidence>
<dbReference type="OrthoDB" id="9786161at2"/>
<comment type="caution">
    <text evidence="2">The sequence shown here is derived from an EMBL/GenBank/DDBJ whole genome shotgun (WGS) entry which is preliminary data.</text>
</comment>
<dbReference type="RefSeq" id="WP_127804110.1">
    <property type="nucleotide sequence ID" value="NZ_SACY01000003.1"/>
</dbReference>
<dbReference type="Proteomes" id="UP000282832">
    <property type="component" value="Unassembled WGS sequence"/>
</dbReference>
<dbReference type="Gene3D" id="3.10.310.50">
    <property type="match status" value="1"/>
</dbReference>
<organism evidence="2 3">
    <name type="scientific">Sandaracinomonas limnophila</name>
    <dbReference type="NCBI Taxonomy" id="1862386"/>
    <lineage>
        <taxon>Bacteria</taxon>
        <taxon>Pseudomonadati</taxon>
        <taxon>Bacteroidota</taxon>
        <taxon>Cytophagia</taxon>
        <taxon>Cytophagales</taxon>
        <taxon>Flectobacillaceae</taxon>
        <taxon>Sandaracinomonas</taxon>
    </lineage>
</organism>
<protein>
    <submittedName>
        <fullName evidence="2">TPM domain-containing protein</fullName>
    </submittedName>
</protein>
<dbReference type="InterPro" id="IPR007621">
    <property type="entry name" value="TPM_dom"/>
</dbReference>
<dbReference type="PANTHER" id="PTHR30373">
    <property type="entry name" value="UPF0603 PROTEIN YGCG"/>
    <property type="match status" value="1"/>
</dbReference>
<accession>A0A437PRS1</accession>
<evidence type="ECO:0000259" key="1">
    <source>
        <dbReference type="Pfam" id="PF04536"/>
    </source>
</evidence>
<reference evidence="2 3" key="1">
    <citation type="submission" date="2019-01" db="EMBL/GenBank/DDBJ databases">
        <authorList>
            <person name="Chen W.-M."/>
        </authorList>
    </citation>
    <scope>NUCLEOTIDE SEQUENCE [LARGE SCALE GENOMIC DNA]</scope>
    <source>
        <strain evidence="2 3">FSY-15</strain>
    </source>
</reference>
<feature type="domain" description="TPM" evidence="1">
    <location>
        <begin position="7"/>
        <end position="117"/>
    </location>
</feature>
<dbReference type="PANTHER" id="PTHR30373:SF8">
    <property type="entry name" value="BLL7265 PROTEIN"/>
    <property type="match status" value="1"/>
</dbReference>
<dbReference type="EMBL" id="SACY01000003">
    <property type="protein sequence ID" value="RVU24930.1"/>
    <property type="molecule type" value="Genomic_DNA"/>
</dbReference>
<proteinExistence type="predicted"/>
<dbReference type="Pfam" id="PF04536">
    <property type="entry name" value="TPM_phosphatase"/>
    <property type="match status" value="1"/>
</dbReference>
<sequence>MKHLAIDQEEIVLKAIKEAERKTSGEIRVHIESFCKEHPVERAKVLFQHLGMHQTDLQNGILLYLAVKDRKFAIVGDKAIDAQVPAEFWETIRDEMRPLLSENNIANALQLGVKRTGEALSLYFPYQKDDVNELSDEISYGE</sequence>